<evidence type="ECO:0000313" key="1">
    <source>
        <dbReference type="EMBL" id="MBC5689264.1"/>
    </source>
</evidence>
<accession>A0A923RQ73</accession>
<dbReference type="RefSeq" id="WP_186875939.1">
    <property type="nucleotide sequence ID" value="NZ_JACOPF010000002.1"/>
</dbReference>
<evidence type="ECO:0000313" key="2">
    <source>
        <dbReference type="Proteomes" id="UP000652477"/>
    </source>
</evidence>
<sequence length="106" mass="12278">MKYKKMSEKMSETEIEIALGIVLPEAELMSIKRDTNTNFIKATFILPGNSLYSHIEFLPNEVQIFYKDNPINGHVIGGDEGYNYLKFMIARGYSDYWKNNPYVLSE</sequence>
<reference evidence="1" key="1">
    <citation type="submission" date="2020-08" db="EMBL/GenBank/DDBJ databases">
        <title>Genome public.</title>
        <authorList>
            <person name="Liu C."/>
            <person name="Sun Q."/>
        </authorList>
    </citation>
    <scope>NUCLEOTIDE SEQUENCE</scope>
    <source>
        <strain evidence="1">NSJ-55</strain>
    </source>
</reference>
<proteinExistence type="predicted"/>
<organism evidence="1 2">
    <name type="scientific">Mediterraneibacter hominis</name>
    <dbReference type="NCBI Taxonomy" id="2763054"/>
    <lineage>
        <taxon>Bacteria</taxon>
        <taxon>Bacillati</taxon>
        <taxon>Bacillota</taxon>
        <taxon>Clostridia</taxon>
        <taxon>Lachnospirales</taxon>
        <taxon>Lachnospiraceae</taxon>
        <taxon>Mediterraneibacter</taxon>
    </lineage>
</organism>
<dbReference type="Proteomes" id="UP000652477">
    <property type="component" value="Unassembled WGS sequence"/>
</dbReference>
<name>A0A923RQ73_9FIRM</name>
<gene>
    <name evidence="1" type="ORF">H8S37_10085</name>
</gene>
<dbReference type="AlphaFoldDB" id="A0A923RQ73"/>
<dbReference type="EMBL" id="JACOPF010000002">
    <property type="protein sequence ID" value="MBC5689264.1"/>
    <property type="molecule type" value="Genomic_DNA"/>
</dbReference>
<protein>
    <submittedName>
        <fullName evidence="1">Uncharacterized protein</fullName>
    </submittedName>
</protein>
<keyword evidence="2" id="KW-1185">Reference proteome</keyword>
<comment type="caution">
    <text evidence="1">The sequence shown here is derived from an EMBL/GenBank/DDBJ whole genome shotgun (WGS) entry which is preliminary data.</text>
</comment>